<sequence length="211" mass="24045">MSVIIKPGEVQCYHEELEVGEKITVSYQVGDGGNHDIDFLFKDPTDATIISTTKISSNSHSLQANIEGRYTYCFSNEFSTVSEKKVGFNIHENIQKIHDSIKEHTYPLEKEIAELAESIFAVKAQQEYIVVRERQHRDTAESTNARVKWWSIAQLGPDRRNSQTCKLEAPSIRQALAVSQKSVAELKVFQEELRNPFRTKVEAKRKTTFAP</sequence>
<feature type="domain" description="GOLD" evidence="9">
    <location>
        <begin position="10"/>
        <end position="92"/>
    </location>
</feature>
<dbReference type="AlphaFoldDB" id="A0A0B7MY78"/>
<evidence type="ECO:0000256" key="3">
    <source>
        <dbReference type="ARBA" id="ARBA00022692"/>
    </source>
</evidence>
<keyword evidence="11" id="KW-1185">Reference proteome</keyword>
<keyword evidence="5" id="KW-1133">Transmembrane helix</keyword>
<evidence type="ECO:0000313" key="11">
    <source>
        <dbReference type="Proteomes" id="UP000054107"/>
    </source>
</evidence>
<dbReference type="STRING" id="35722.A0A0B7MY78"/>
<proteinExistence type="inferred from homology"/>
<dbReference type="SUPFAM" id="SSF101576">
    <property type="entry name" value="Supernatant protein factor (SPF), C-terminal domain"/>
    <property type="match status" value="1"/>
</dbReference>
<evidence type="ECO:0000256" key="5">
    <source>
        <dbReference type="ARBA" id="ARBA00022989"/>
    </source>
</evidence>
<evidence type="ECO:0000259" key="9">
    <source>
        <dbReference type="PROSITE" id="PS50866"/>
    </source>
</evidence>
<name>A0A0B7MY78_9FUNG</name>
<comment type="similarity">
    <text evidence="2 8">Belongs to the EMP24/GP25L family.</text>
</comment>
<evidence type="ECO:0000256" key="6">
    <source>
        <dbReference type="ARBA" id="ARBA00023136"/>
    </source>
</evidence>
<dbReference type="Gene3D" id="2.60.120.680">
    <property type="entry name" value="GOLD domain"/>
    <property type="match status" value="1"/>
</dbReference>
<evidence type="ECO:0000256" key="1">
    <source>
        <dbReference type="ARBA" id="ARBA00004479"/>
    </source>
</evidence>
<dbReference type="SMART" id="SM01190">
    <property type="entry name" value="EMP24_GP25L"/>
    <property type="match status" value="1"/>
</dbReference>
<dbReference type="InterPro" id="IPR015720">
    <property type="entry name" value="Emp24-like"/>
</dbReference>
<dbReference type="PANTHER" id="PTHR22811">
    <property type="entry name" value="TRANSMEMBRANE EMP24 DOMAIN-CONTAINING PROTEIN"/>
    <property type="match status" value="1"/>
</dbReference>
<evidence type="ECO:0000313" key="10">
    <source>
        <dbReference type="EMBL" id="CEP10956.1"/>
    </source>
</evidence>
<dbReference type="InterPro" id="IPR009038">
    <property type="entry name" value="GOLD_dom"/>
</dbReference>
<reference evidence="10 11" key="1">
    <citation type="submission" date="2014-09" db="EMBL/GenBank/DDBJ databases">
        <authorList>
            <person name="Ellenberger Sabrina"/>
        </authorList>
    </citation>
    <scope>NUCLEOTIDE SEQUENCE [LARGE SCALE GENOMIC DNA]</scope>
    <source>
        <strain evidence="10 11">CBS 412.66</strain>
    </source>
</reference>
<comment type="subcellular location">
    <subcellularLocation>
        <location evidence="7">Endomembrane system</location>
        <topology evidence="7">Single-pass membrane protein</topology>
    </subcellularLocation>
    <subcellularLocation>
        <location evidence="1 8">Membrane</location>
        <topology evidence="1 8">Single-pass type I membrane protein</topology>
    </subcellularLocation>
</comment>
<dbReference type="InterPro" id="IPR036598">
    <property type="entry name" value="GOLD_dom_sf"/>
</dbReference>
<dbReference type="Proteomes" id="UP000054107">
    <property type="component" value="Unassembled WGS sequence"/>
</dbReference>
<dbReference type="Pfam" id="PF01105">
    <property type="entry name" value="EMP24_GP25L"/>
    <property type="match status" value="1"/>
</dbReference>
<dbReference type="EMBL" id="LN725615">
    <property type="protein sequence ID" value="CEP10956.1"/>
    <property type="molecule type" value="Genomic_DNA"/>
</dbReference>
<dbReference type="GO" id="GO:0016020">
    <property type="term" value="C:membrane"/>
    <property type="evidence" value="ECO:0007669"/>
    <property type="project" value="UniProtKB-SubCell"/>
</dbReference>
<gene>
    <name evidence="10" type="primary">PARPA_04755.1 scaffold 15639</name>
</gene>
<accession>A0A0B7MY78</accession>
<evidence type="ECO:0000256" key="8">
    <source>
        <dbReference type="RuleBase" id="RU003827"/>
    </source>
</evidence>
<dbReference type="OrthoDB" id="62956at2759"/>
<evidence type="ECO:0000256" key="4">
    <source>
        <dbReference type="ARBA" id="ARBA00022729"/>
    </source>
</evidence>
<keyword evidence="4" id="KW-0732">Signal</keyword>
<dbReference type="PROSITE" id="PS50866">
    <property type="entry name" value="GOLD"/>
    <property type="match status" value="1"/>
</dbReference>
<protein>
    <recommendedName>
        <fullName evidence="9">GOLD domain-containing protein</fullName>
    </recommendedName>
</protein>
<keyword evidence="6" id="KW-0472">Membrane</keyword>
<evidence type="ECO:0000256" key="7">
    <source>
        <dbReference type="ARBA" id="ARBA00037847"/>
    </source>
</evidence>
<dbReference type="GO" id="GO:0012505">
    <property type="term" value="C:endomembrane system"/>
    <property type="evidence" value="ECO:0007669"/>
    <property type="project" value="UniProtKB-SubCell"/>
</dbReference>
<keyword evidence="3 8" id="KW-0812">Transmembrane</keyword>
<organism evidence="10 11">
    <name type="scientific">Parasitella parasitica</name>
    <dbReference type="NCBI Taxonomy" id="35722"/>
    <lineage>
        <taxon>Eukaryota</taxon>
        <taxon>Fungi</taxon>
        <taxon>Fungi incertae sedis</taxon>
        <taxon>Mucoromycota</taxon>
        <taxon>Mucoromycotina</taxon>
        <taxon>Mucoromycetes</taxon>
        <taxon>Mucorales</taxon>
        <taxon>Mucorineae</taxon>
        <taxon>Mucoraceae</taxon>
        <taxon>Parasitella</taxon>
    </lineage>
</organism>
<evidence type="ECO:0000256" key="2">
    <source>
        <dbReference type="ARBA" id="ARBA00007104"/>
    </source>
</evidence>